<dbReference type="InterPro" id="IPR007040">
    <property type="entry name" value="Ribosome_modulation_factor"/>
</dbReference>
<gene>
    <name evidence="3" type="primary">rmf</name>
    <name evidence="3" type="ORF">AUP74_02377</name>
</gene>
<dbReference type="RefSeq" id="WP_069947740.1">
    <property type="nucleotide sequence ID" value="NZ_CP014143.1"/>
</dbReference>
<name>A0A1C9W9F8_9GAMM</name>
<protein>
    <submittedName>
        <fullName evidence="3">Ribosome modulation factor</fullName>
    </submittedName>
</protein>
<dbReference type="EMBL" id="CP014143">
    <property type="protein sequence ID" value="AOS97780.1"/>
    <property type="molecule type" value="Genomic_DNA"/>
</dbReference>
<keyword evidence="4" id="KW-1185">Reference proteome</keyword>
<dbReference type="Gene3D" id="1.10.10.620">
    <property type="entry name" value="ribosome modulation factor like domain"/>
    <property type="match status" value="1"/>
</dbReference>
<dbReference type="GO" id="GO:0006417">
    <property type="term" value="P:regulation of translation"/>
    <property type="evidence" value="ECO:0007669"/>
    <property type="project" value="UniProtKB-KW"/>
</dbReference>
<dbReference type="Pfam" id="PF04957">
    <property type="entry name" value="RMF"/>
    <property type="match status" value="1"/>
</dbReference>
<evidence type="ECO:0000256" key="1">
    <source>
        <dbReference type="ARBA" id="ARBA00022490"/>
    </source>
</evidence>
<dbReference type="Proteomes" id="UP000095672">
    <property type="component" value="Chromosome"/>
</dbReference>
<dbReference type="AlphaFoldDB" id="A0A1C9W9F8"/>
<evidence type="ECO:0000256" key="2">
    <source>
        <dbReference type="ARBA" id="ARBA00022845"/>
    </source>
</evidence>
<reference evidence="4" key="1">
    <citation type="submission" date="2016-01" db="EMBL/GenBank/DDBJ databases">
        <title>Complete genome sequence of Microbulbifer sp. CCB-MM1, a halophile isolated from Matang Mangrove Forest, Perak.</title>
        <authorList>
            <person name="Moh T.H."/>
            <person name="Dinesh B."/>
            <person name="Lau N.-S."/>
            <person name="Go F."/>
            <person name="Alexander Chong S.-C."/>
        </authorList>
    </citation>
    <scope>NUCLEOTIDE SEQUENCE [LARGE SCALE GENOMIC DNA]</scope>
    <source>
        <strain evidence="4">CCB-MM1</strain>
    </source>
</reference>
<dbReference type="KEGG" id="micc:AUP74_02377"/>
<dbReference type="OrthoDB" id="5917763at2"/>
<dbReference type="NCBIfam" id="NF011162">
    <property type="entry name" value="PRK14563.1"/>
    <property type="match status" value="1"/>
</dbReference>
<dbReference type="InterPro" id="IPR023200">
    <property type="entry name" value="RMF_sf"/>
</dbReference>
<sequence>MKRQKRNQLERAFCKGYQAASENKPQDICPYINGPLHQEWINGWREGREDYWNGFGASAKAQKLETYRNFSAENHHPDGWRTA</sequence>
<dbReference type="NCBIfam" id="NF041886">
    <property type="entry name" value="Rmf_CrpP_fam"/>
    <property type="match status" value="1"/>
</dbReference>
<evidence type="ECO:0000313" key="4">
    <source>
        <dbReference type="Proteomes" id="UP000095672"/>
    </source>
</evidence>
<accession>A0A1C9W9F8</accession>
<keyword evidence="1" id="KW-0963">Cytoplasm</keyword>
<dbReference type="STRING" id="1769779.AUP74_02377"/>
<evidence type="ECO:0000313" key="3">
    <source>
        <dbReference type="EMBL" id="AOS97780.1"/>
    </source>
</evidence>
<keyword evidence="2" id="KW-0810">Translation regulation</keyword>
<proteinExistence type="predicted"/>
<dbReference type="PATRIC" id="fig|1769779.3.peg.2368"/>
<organism evidence="3 4">
    <name type="scientific">Microbulbifer aggregans</name>
    <dbReference type="NCBI Taxonomy" id="1769779"/>
    <lineage>
        <taxon>Bacteria</taxon>
        <taxon>Pseudomonadati</taxon>
        <taxon>Pseudomonadota</taxon>
        <taxon>Gammaproteobacteria</taxon>
        <taxon>Cellvibrionales</taxon>
        <taxon>Microbulbiferaceae</taxon>
        <taxon>Microbulbifer</taxon>
    </lineage>
</organism>